<dbReference type="VEuPathDB" id="VectorBase:ISCP_032301"/>
<dbReference type="VEuPathDB" id="VectorBase:ISCI023774"/>
<dbReference type="PANTHER" id="PTHR22625:SF70">
    <property type="entry name" value="PLEXIN A, ISOFORM A"/>
    <property type="match status" value="1"/>
</dbReference>
<feature type="domain" description="Sema" evidence="3">
    <location>
        <begin position="1"/>
        <end position="243"/>
    </location>
</feature>
<dbReference type="Gene3D" id="2.130.10.10">
    <property type="entry name" value="YVTN repeat-like/Quinoprotein amine dehydrogenase"/>
    <property type="match status" value="2"/>
</dbReference>
<dbReference type="PANTHER" id="PTHR22625">
    <property type="entry name" value="PLEXIN"/>
    <property type="match status" value="1"/>
</dbReference>
<dbReference type="VEuPathDB" id="VectorBase:ISCW023774"/>
<name>B7QMC5_IXOSC</name>
<dbReference type="EMBL" id="ABJB010677954">
    <property type="status" value="NOT_ANNOTATED_CDS"/>
    <property type="molecule type" value="Genomic_DNA"/>
</dbReference>
<dbReference type="HOGENOM" id="CLU_1108142_0_0_1"/>
<dbReference type="InterPro" id="IPR015943">
    <property type="entry name" value="WD40/YVTN_repeat-like_dom_sf"/>
</dbReference>
<dbReference type="EMBL" id="ABJB010446904">
    <property type="status" value="NOT_ANNOTATED_CDS"/>
    <property type="molecule type" value="Genomic_DNA"/>
</dbReference>
<protein>
    <submittedName>
        <fullName evidence="4 5">Plexin, putative</fullName>
    </submittedName>
</protein>
<dbReference type="InParanoid" id="B7QMC5"/>
<dbReference type="AlphaFoldDB" id="B7QMC5"/>
<reference evidence="5" key="2">
    <citation type="submission" date="2020-05" db="UniProtKB">
        <authorList>
            <consortium name="EnsemblMetazoa"/>
        </authorList>
    </citation>
    <scope>IDENTIFICATION</scope>
    <source>
        <strain evidence="5">wikel</strain>
    </source>
</reference>
<keyword evidence="6" id="KW-1185">Reference proteome</keyword>
<comment type="caution">
    <text evidence="1">Lacks conserved residue(s) required for the propagation of feature annotation.</text>
</comment>
<dbReference type="InterPro" id="IPR036352">
    <property type="entry name" value="Semap_dom_sf"/>
</dbReference>
<dbReference type="EMBL" id="DS970697">
    <property type="protein sequence ID" value="EEC19997.1"/>
    <property type="molecule type" value="Genomic_DNA"/>
</dbReference>
<dbReference type="Proteomes" id="UP000001555">
    <property type="component" value="Unassembled WGS sequence"/>
</dbReference>
<dbReference type="EMBL" id="ABJB011047214">
    <property type="status" value="NOT_ANNOTATED_CDS"/>
    <property type="molecule type" value="Genomic_DNA"/>
</dbReference>
<dbReference type="EMBL" id="ABJB010212250">
    <property type="status" value="NOT_ANNOTATED_CDS"/>
    <property type="molecule type" value="Genomic_DNA"/>
</dbReference>
<accession>B7QMC5</accession>
<proteinExistence type="predicted"/>
<dbReference type="OrthoDB" id="125363at2759"/>
<evidence type="ECO:0000256" key="1">
    <source>
        <dbReference type="PROSITE-ProRule" id="PRU00352"/>
    </source>
</evidence>
<dbReference type="SUPFAM" id="SSF101912">
    <property type="entry name" value="Sema domain"/>
    <property type="match status" value="1"/>
</dbReference>
<dbReference type="EMBL" id="ABJB010715400">
    <property type="status" value="NOT_ANNOTATED_CDS"/>
    <property type="molecule type" value="Genomic_DNA"/>
</dbReference>
<dbReference type="InterPro" id="IPR031148">
    <property type="entry name" value="Plexin"/>
</dbReference>
<dbReference type="EnsemblMetazoa" id="ISCW023774-RA">
    <property type="protein sequence ID" value="ISCW023774-PA"/>
    <property type="gene ID" value="ISCW023774"/>
</dbReference>
<reference evidence="4 6" key="1">
    <citation type="submission" date="2008-03" db="EMBL/GenBank/DDBJ databases">
        <title>Annotation of Ixodes scapularis.</title>
        <authorList>
            <consortium name="Ixodes scapularis Genome Project Consortium"/>
            <person name="Caler E."/>
            <person name="Hannick L.I."/>
            <person name="Bidwell S."/>
            <person name="Joardar V."/>
            <person name="Thiagarajan M."/>
            <person name="Amedeo P."/>
            <person name="Galinsky K.J."/>
            <person name="Schobel S."/>
            <person name="Inman J."/>
            <person name="Hostetler J."/>
            <person name="Miller J."/>
            <person name="Hammond M."/>
            <person name="Megy K."/>
            <person name="Lawson D."/>
            <person name="Kodira C."/>
            <person name="Sutton G."/>
            <person name="Meyer J."/>
            <person name="Hill C.A."/>
            <person name="Birren B."/>
            <person name="Nene V."/>
            <person name="Collins F."/>
            <person name="Alarcon-Chaidez F."/>
            <person name="Wikel S."/>
            <person name="Strausberg R."/>
        </authorList>
    </citation>
    <scope>NUCLEOTIDE SEQUENCE [LARGE SCALE GENOMIC DNA]</scope>
    <source>
        <strain evidence="6">Wikel</strain>
        <strain evidence="4">Wikel colony</strain>
    </source>
</reference>
<dbReference type="SMART" id="SM00630">
    <property type="entry name" value="Sema"/>
    <property type="match status" value="1"/>
</dbReference>
<evidence type="ECO:0000313" key="4">
    <source>
        <dbReference type="EMBL" id="EEC19997.1"/>
    </source>
</evidence>
<dbReference type="InterPro" id="IPR001627">
    <property type="entry name" value="Semap_dom"/>
</dbReference>
<evidence type="ECO:0000313" key="5">
    <source>
        <dbReference type="EnsemblMetazoa" id="ISCW023774-PA"/>
    </source>
</evidence>
<dbReference type="STRING" id="6945.B7QMC5"/>
<dbReference type="EMBL" id="ABJB010359456">
    <property type="status" value="NOT_ANNOTATED_CDS"/>
    <property type="molecule type" value="Genomic_DNA"/>
</dbReference>
<sequence>MGAPRSRAALGFLPLLLAVLMGSRVLAKNGVDLFVSSTLRTWANVSRMVVDKDTGKNDPNYHSYTEVELVCRSDKDAHYNLAQAGFVSKPGSDLADSLGYDDDVLFVVFAKSENETIDRPGNESALCLFPLEAPVSITDLFCGLEVNTPLEGSKPITAKSALSYTDTQLTSVAATTIYNFTAVFLGTNRGHLKKVLLESATSGYEVDDIAVDEGNPVLRDMLFDASKDRIYVMTDYMFKSASVPIIKLKLE</sequence>
<feature type="chain" id="PRO_5010827099" evidence="2">
    <location>
        <begin position="28"/>
        <end position="251"/>
    </location>
</feature>
<evidence type="ECO:0000313" key="6">
    <source>
        <dbReference type="Proteomes" id="UP000001555"/>
    </source>
</evidence>
<evidence type="ECO:0000256" key="2">
    <source>
        <dbReference type="SAM" id="SignalP"/>
    </source>
</evidence>
<organism>
    <name type="scientific">Ixodes scapularis</name>
    <name type="common">Black-legged tick</name>
    <name type="synonym">Deer tick</name>
    <dbReference type="NCBI Taxonomy" id="6945"/>
    <lineage>
        <taxon>Eukaryota</taxon>
        <taxon>Metazoa</taxon>
        <taxon>Ecdysozoa</taxon>
        <taxon>Arthropoda</taxon>
        <taxon>Chelicerata</taxon>
        <taxon>Arachnida</taxon>
        <taxon>Acari</taxon>
        <taxon>Parasitiformes</taxon>
        <taxon>Ixodida</taxon>
        <taxon>Ixodoidea</taxon>
        <taxon>Ixodidae</taxon>
        <taxon>Ixodinae</taxon>
        <taxon>Ixodes</taxon>
    </lineage>
</organism>
<evidence type="ECO:0000259" key="3">
    <source>
        <dbReference type="PROSITE" id="PS51004"/>
    </source>
</evidence>
<gene>
    <name evidence="4" type="ORF">IscW_ISCW023774</name>
</gene>
<feature type="signal peptide" evidence="2">
    <location>
        <begin position="1"/>
        <end position="27"/>
    </location>
</feature>
<dbReference type="PaxDb" id="6945-B7QMC5"/>
<dbReference type="Pfam" id="PF01403">
    <property type="entry name" value="Sema"/>
    <property type="match status" value="1"/>
</dbReference>
<dbReference type="PROSITE" id="PS51004">
    <property type="entry name" value="SEMA"/>
    <property type="match status" value="1"/>
</dbReference>
<keyword evidence="2" id="KW-0732">Signal</keyword>
<dbReference type="GO" id="GO:0017154">
    <property type="term" value="F:semaphorin receptor activity"/>
    <property type="evidence" value="ECO:0007669"/>
    <property type="project" value="InterPro"/>
</dbReference>